<proteinExistence type="predicted"/>
<evidence type="ECO:0000313" key="7">
    <source>
        <dbReference type="EMBL" id="TQV80016.1"/>
    </source>
</evidence>
<accession>A0A545TS27</accession>
<dbReference type="SUPFAM" id="SSF55874">
    <property type="entry name" value="ATPase domain of HSP90 chaperone/DNA topoisomerase II/histidine kinase"/>
    <property type="match status" value="1"/>
</dbReference>
<dbReference type="InterPro" id="IPR005467">
    <property type="entry name" value="His_kinase_dom"/>
</dbReference>
<keyword evidence="3 4" id="KW-0597">Phosphoprotein</keyword>
<dbReference type="PANTHER" id="PTHR43065">
    <property type="entry name" value="SENSOR HISTIDINE KINASE"/>
    <property type="match status" value="1"/>
</dbReference>
<dbReference type="SUPFAM" id="SSF47384">
    <property type="entry name" value="Homodimeric domain of signal transducing histidine kinase"/>
    <property type="match status" value="1"/>
</dbReference>
<evidence type="ECO:0000259" key="6">
    <source>
        <dbReference type="PROSITE" id="PS50110"/>
    </source>
</evidence>
<evidence type="ECO:0000256" key="2">
    <source>
        <dbReference type="ARBA" id="ARBA00012438"/>
    </source>
</evidence>
<name>A0A545TS27_9GAMM</name>
<dbReference type="GO" id="GO:0000155">
    <property type="term" value="F:phosphorelay sensor kinase activity"/>
    <property type="evidence" value="ECO:0007669"/>
    <property type="project" value="InterPro"/>
</dbReference>
<dbReference type="InterPro" id="IPR011006">
    <property type="entry name" value="CheY-like_superfamily"/>
</dbReference>
<dbReference type="AlphaFoldDB" id="A0A545TS27"/>
<reference evidence="7 8" key="1">
    <citation type="submission" date="2019-07" db="EMBL/GenBank/DDBJ databases">
        <title>Draft genome for Aliikangiella sp. M105.</title>
        <authorList>
            <person name="Wang G."/>
        </authorList>
    </citation>
    <scope>NUCLEOTIDE SEQUENCE [LARGE SCALE GENOMIC DNA]</scope>
    <source>
        <strain evidence="7 8">M105</strain>
    </source>
</reference>
<dbReference type="InterPro" id="IPR036097">
    <property type="entry name" value="HisK_dim/P_sf"/>
</dbReference>
<dbReference type="PROSITE" id="PS50110">
    <property type="entry name" value="RESPONSE_REGULATORY"/>
    <property type="match status" value="1"/>
</dbReference>
<dbReference type="PROSITE" id="PS50109">
    <property type="entry name" value="HIS_KIN"/>
    <property type="match status" value="1"/>
</dbReference>
<keyword evidence="8" id="KW-1185">Reference proteome</keyword>
<dbReference type="SMART" id="SM00448">
    <property type="entry name" value="REC"/>
    <property type="match status" value="1"/>
</dbReference>
<dbReference type="SUPFAM" id="SSF52172">
    <property type="entry name" value="CheY-like"/>
    <property type="match status" value="1"/>
</dbReference>
<dbReference type="EC" id="2.7.13.3" evidence="2"/>
<dbReference type="Gene3D" id="3.40.50.2300">
    <property type="match status" value="1"/>
</dbReference>
<evidence type="ECO:0000256" key="4">
    <source>
        <dbReference type="PROSITE-ProRule" id="PRU00169"/>
    </source>
</evidence>
<feature type="domain" description="Histidine kinase" evidence="5">
    <location>
        <begin position="171"/>
        <end position="421"/>
    </location>
</feature>
<dbReference type="Pfam" id="PF00072">
    <property type="entry name" value="Response_reg"/>
    <property type="match status" value="1"/>
</dbReference>
<dbReference type="Pfam" id="PF02518">
    <property type="entry name" value="HATPase_c"/>
    <property type="match status" value="1"/>
</dbReference>
<dbReference type="CDD" id="cd00082">
    <property type="entry name" value="HisKA"/>
    <property type="match status" value="1"/>
</dbReference>
<feature type="domain" description="Response regulatory" evidence="6">
    <location>
        <begin position="9"/>
        <end position="126"/>
    </location>
</feature>
<protein>
    <recommendedName>
        <fullName evidence="2">histidine kinase</fullName>
        <ecNumber evidence="2">2.7.13.3</ecNumber>
    </recommendedName>
</protein>
<dbReference type="Proteomes" id="UP000315439">
    <property type="component" value="Unassembled WGS sequence"/>
</dbReference>
<dbReference type="EMBL" id="VIKS01000019">
    <property type="protein sequence ID" value="TQV80016.1"/>
    <property type="molecule type" value="Genomic_DNA"/>
</dbReference>
<dbReference type="InterPro" id="IPR004358">
    <property type="entry name" value="Sig_transdc_His_kin-like_C"/>
</dbReference>
<dbReference type="OrthoDB" id="1931120at2"/>
<dbReference type="PANTHER" id="PTHR43065:SF50">
    <property type="entry name" value="HISTIDINE KINASE"/>
    <property type="match status" value="1"/>
</dbReference>
<dbReference type="RefSeq" id="WP_142935507.1">
    <property type="nucleotide sequence ID" value="NZ_ML660175.1"/>
</dbReference>
<dbReference type="SMART" id="SM00387">
    <property type="entry name" value="HATPase_c"/>
    <property type="match status" value="1"/>
</dbReference>
<dbReference type="InterPro" id="IPR003594">
    <property type="entry name" value="HATPase_dom"/>
</dbReference>
<sequence>MSEPKENSKILIVDDIQTNIFVAQCMLDGCGAEMLTASSGEEALSIVKETELALVLLDVHMPGMDGYEVAQIMLANEQTKNIPIIFVTACNVDSEHIFKGYESGAVDYLLKPIDQRILRSKVNIFLRLDKQQRQLKTKHKELQKAYYDINKAQSELARSKKLASIGQLAAGVAHEINNPLGFVTSNTNSLQSYFNDFKMLFQLYRALEQAIVEQKPEAAVHSILKDISKSKQQLDFDFLLDDIKDIFSETKSGLERVKKIITNLKVFSDAEVEENSSIGIEQCIESSLWLVKSQIQKEFKIEKSFCKDVELICNASHIKLALMNIILNAVQAIQENGVIRISTEIRDDDIIICVQDNGVGMEQEVLRDIFNPFFTTKAIGEGSGLGLSVSFDIIKQHNGDINATSRPGEGSEFVVTLPLARTTDKVAATSS</sequence>
<dbReference type="InterPro" id="IPR036890">
    <property type="entry name" value="HATPase_C_sf"/>
</dbReference>
<gene>
    <name evidence="7" type="ORF">FLL46_26780</name>
</gene>
<organism evidence="7 8">
    <name type="scientific">Aliikangiella coralliicola</name>
    <dbReference type="NCBI Taxonomy" id="2592383"/>
    <lineage>
        <taxon>Bacteria</taxon>
        <taxon>Pseudomonadati</taxon>
        <taxon>Pseudomonadota</taxon>
        <taxon>Gammaproteobacteria</taxon>
        <taxon>Oceanospirillales</taxon>
        <taxon>Pleioneaceae</taxon>
        <taxon>Aliikangiella</taxon>
    </lineage>
</organism>
<evidence type="ECO:0000313" key="8">
    <source>
        <dbReference type="Proteomes" id="UP000315439"/>
    </source>
</evidence>
<evidence type="ECO:0000259" key="5">
    <source>
        <dbReference type="PROSITE" id="PS50109"/>
    </source>
</evidence>
<evidence type="ECO:0000256" key="3">
    <source>
        <dbReference type="ARBA" id="ARBA00022553"/>
    </source>
</evidence>
<comment type="catalytic activity">
    <reaction evidence="1">
        <text>ATP + protein L-histidine = ADP + protein N-phospho-L-histidine.</text>
        <dbReference type="EC" id="2.7.13.3"/>
    </reaction>
</comment>
<dbReference type="PRINTS" id="PR00344">
    <property type="entry name" value="BCTRLSENSOR"/>
</dbReference>
<comment type="caution">
    <text evidence="7">The sequence shown here is derived from an EMBL/GenBank/DDBJ whole genome shotgun (WGS) entry which is preliminary data.</text>
</comment>
<feature type="modified residue" description="4-aspartylphosphate" evidence="4">
    <location>
        <position position="58"/>
    </location>
</feature>
<dbReference type="Gene3D" id="1.10.287.130">
    <property type="match status" value="1"/>
</dbReference>
<dbReference type="InterPro" id="IPR003661">
    <property type="entry name" value="HisK_dim/P_dom"/>
</dbReference>
<dbReference type="Gene3D" id="3.30.565.10">
    <property type="entry name" value="Histidine kinase-like ATPase, C-terminal domain"/>
    <property type="match status" value="1"/>
</dbReference>
<dbReference type="InterPro" id="IPR001789">
    <property type="entry name" value="Sig_transdc_resp-reg_receiver"/>
</dbReference>
<evidence type="ECO:0000256" key="1">
    <source>
        <dbReference type="ARBA" id="ARBA00000085"/>
    </source>
</evidence>